<proteinExistence type="predicted"/>
<dbReference type="Pfam" id="PF17116">
    <property type="entry name" value="T9SS_plug_1st"/>
    <property type="match status" value="1"/>
</dbReference>
<dbReference type="EMBL" id="FXTH01000004">
    <property type="protein sequence ID" value="SMO50905.1"/>
    <property type="molecule type" value="Genomic_DNA"/>
</dbReference>
<accession>A0A521BV03</accession>
<keyword evidence="3" id="KW-1185">Reference proteome</keyword>
<dbReference type="Proteomes" id="UP000317593">
    <property type="component" value="Unassembled WGS sequence"/>
</dbReference>
<dbReference type="Gene3D" id="2.60.40.10">
    <property type="entry name" value="Immunoglobulins"/>
    <property type="match status" value="1"/>
</dbReference>
<dbReference type="InterPro" id="IPR031345">
    <property type="entry name" value="T9SS_Plug_N"/>
</dbReference>
<dbReference type="InterPro" id="IPR013783">
    <property type="entry name" value="Ig-like_fold"/>
</dbReference>
<evidence type="ECO:0000313" key="3">
    <source>
        <dbReference type="Proteomes" id="UP000317593"/>
    </source>
</evidence>
<name>A0A521BV03_9BACT</name>
<dbReference type="PROSITE" id="PS51257">
    <property type="entry name" value="PROKAR_LIPOPROTEIN"/>
    <property type="match status" value="1"/>
</dbReference>
<evidence type="ECO:0000259" key="1">
    <source>
        <dbReference type="Pfam" id="PF17116"/>
    </source>
</evidence>
<dbReference type="AlphaFoldDB" id="A0A521BV03"/>
<feature type="domain" description="Type 9 secretion system plug protein N-terminal" evidence="1">
    <location>
        <begin position="65"/>
        <end position="189"/>
    </location>
</feature>
<gene>
    <name evidence="2" type="ORF">SAMN06265218_10459</name>
</gene>
<protein>
    <recommendedName>
        <fullName evidence="1">Type 9 secretion system plug protein N-terminal domain-containing protein</fullName>
    </recommendedName>
</protein>
<dbReference type="SUPFAM" id="SSF81296">
    <property type="entry name" value="E set domains"/>
    <property type="match status" value="1"/>
</dbReference>
<organism evidence="2 3">
    <name type="scientific">Fodinibius sediminis</name>
    <dbReference type="NCBI Taxonomy" id="1214077"/>
    <lineage>
        <taxon>Bacteria</taxon>
        <taxon>Pseudomonadati</taxon>
        <taxon>Balneolota</taxon>
        <taxon>Balneolia</taxon>
        <taxon>Balneolales</taxon>
        <taxon>Balneolaceae</taxon>
        <taxon>Fodinibius</taxon>
    </lineage>
</organism>
<reference evidence="2 3" key="1">
    <citation type="submission" date="2017-05" db="EMBL/GenBank/DDBJ databases">
        <authorList>
            <person name="Varghese N."/>
            <person name="Submissions S."/>
        </authorList>
    </citation>
    <scope>NUCLEOTIDE SEQUENCE [LARGE SCALE GENOMIC DNA]</scope>
    <source>
        <strain evidence="2 3">DSM 21194</strain>
    </source>
</reference>
<dbReference type="InterPro" id="IPR014756">
    <property type="entry name" value="Ig_E-set"/>
</dbReference>
<evidence type="ECO:0000313" key="2">
    <source>
        <dbReference type="EMBL" id="SMO50905.1"/>
    </source>
</evidence>
<sequence>MNWKDRPILYSKAPILFRLLLFFIWGGLAGCAVPQSSSEAPQAVPEAGLRQPFSLAEQQPPPPDIQSVRLHPVGSPGAPPILLLNTSEQLILTFDDLSRQNRQFRVEMVHYSRSWHPSPLSPSAYLDGFSYSYIQESNQSFSRNPPYRRLEYRFPNERMAPSASGNYLLRVYDHQGNNLLFSMPFFVTEKEGDLQMRVETLFAQRTDGQVLHQLFSTYRYPGFVEFPRFDLSIQYVQNQFWGRSRAAGAPSTSAPGQVSGYLMQDEAFPANYASRLLDIRSFEADGRQIMEYRPDEHPPALLLRKDLQYLDSRAYPASTPDPTATDRNARYARVHFSLETADSVSPDDDLYVVGDFNNWMISPDNAMRYDASTGLWKGTALIKQGVYTYKYIRATRQMVEDLAPIRRLSPPRQTYRGFVYFKDPDRNFDRLLTVEKIITQ</sequence>